<dbReference type="EMBL" id="CAHIKZ030000428">
    <property type="protein sequence ID" value="CAE1173801.1"/>
    <property type="molecule type" value="Genomic_DNA"/>
</dbReference>
<organism evidence="2 3">
    <name type="scientific">Acanthosepion pharaonis</name>
    <name type="common">Pharaoh cuttlefish</name>
    <name type="synonym">Sepia pharaonis</name>
    <dbReference type="NCBI Taxonomy" id="158019"/>
    <lineage>
        <taxon>Eukaryota</taxon>
        <taxon>Metazoa</taxon>
        <taxon>Spiralia</taxon>
        <taxon>Lophotrochozoa</taxon>
        <taxon>Mollusca</taxon>
        <taxon>Cephalopoda</taxon>
        <taxon>Coleoidea</taxon>
        <taxon>Decapodiformes</taxon>
        <taxon>Sepiida</taxon>
        <taxon>Sepiina</taxon>
        <taxon>Sepiidae</taxon>
        <taxon>Acanthosepion</taxon>
    </lineage>
</organism>
<evidence type="ECO:0000313" key="2">
    <source>
        <dbReference type="EMBL" id="CAE1173801.1"/>
    </source>
</evidence>
<dbReference type="AlphaFoldDB" id="A0A812BBT0"/>
<protein>
    <submittedName>
        <fullName evidence="2">Uncharacterized protein</fullName>
    </submittedName>
</protein>
<evidence type="ECO:0000256" key="1">
    <source>
        <dbReference type="SAM" id="Phobius"/>
    </source>
</evidence>
<reference evidence="2" key="1">
    <citation type="submission" date="2021-01" db="EMBL/GenBank/DDBJ databases">
        <authorList>
            <person name="Li R."/>
            <person name="Bekaert M."/>
        </authorList>
    </citation>
    <scope>NUCLEOTIDE SEQUENCE</scope>
    <source>
        <strain evidence="2">Farmed</strain>
    </source>
</reference>
<evidence type="ECO:0000313" key="3">
    <source>
        <dbReference type="Proteomes" id="UP000597762"/>
    </source>
</evidence>
<sequence length="232" mass="26784">MRFSLAAPPRRYRRVGRRAKRLLARVFVERHGFQPLFGVSRRGAFVRQRTVNSELVRTGESDCLIKTKHRVAGRVPPRDRRHDWSVAGSTLFVGETGLGKALRSFRGSSQKEMAAPPSHGRPRLLASAAADAASSLLVRQKNNLCSLRETGARLQPYYVQPSRFTYRRRRRCCRLYVPVRGGRFDRCARDSIYRRPRSRDGCRRPASAFFLSYFISFPLSFFLSHFLFCHFQ</sequence>
<keyword evidence="1" id="KW-0472">Membrane</keyword>
<gene>
    <name evidence="2" type="ORF">SPHA_12805</name>
</gene>
<comment type="caution">
    <text evidence="2">The sequence shown here is derived from an EMBL/GenBank/DDBJ whole genome shotgun (WGS) entry which is preliminary data.</text>
</comment>
<proteinExistence type="predicted"/>
<accession>A0A812BBT0</accession>
<keyword evidence="1" id="KW-0812">Transmembrane</keyword>
<keyword evidence="1" id="KW-1133">Transmembrane helix</keyword>
<name>A0A812BBT0_ACAPH</name>
<keyword evidence="3" id="KW-1185">Reference proteome</keyword>
<feature type="transmembrane region" description="Helical" evidence="1">
    <location>
        <begin position="206"/>
        <end position="228"/>
    </location>
</feature>
<dbReference type="Proteomes" id="UP000597762">
    <property type="component" value="Unassembled WGS sequence"/>
</dbReference>